<reference evidence="2" key="1">
    <citation type="submission" date="2015-02" db="EMBL/GenBank/DDBJ databases">
        <title>Characterization of two novel Thaumarchaeota isolated from the Northern Adriatic Sea.</title>
        <authorList>
            <person name="Bayer B."/>
            <person name="Vojvoda J."/>
            <person name="Offre P."/>
            <person name="Srivastava A."/>
            <person name="Elisabeth N."/>
            <person name="Garcia J.A.L."/>
            <person name="Schleper C."/>
            <person name="Herndl G.J."/>
        </authorList>
    </citation>
    <scope>NUCLEOTIDE SEQUENCE [LARGE SCALE GENOMIC DNA]</scope>
    <source>
        <strain evidence="2">D3C</strain>
    </source>
</reference>
<dbReference type="Proteomes" id="UP000032027">
    <property type="component" value="Chromosome"/>
</dbReference>
<dbReference type="STRING" id="1582439.NPIRD3C_1027"/>
<dbReference type="KEGG" id="nid:NPIRD3C_1027"/>
<dbReference type="HOGENOM" id="CLU_2820611_0_0_2"/>
<evidence type="ECO:0000313" key="2">
    <source>
        <dbReference type="Proteomes" id="UP000032027"/>
    </source>
</evidence>
<protein>
    <submittedName>
        <fullName evidence="1">Uncharacterized protein</fullName>
    </submittedName>
</protein>
<gene>
    <name evidence="1" type="ORF">NPIRD3C_1027</name>
</gene>
<name>A0A0C5BVH7_9ARCH</name>
<keyword evidence="2" id="KW-1185">Reference proteome</keyword>
<dbReference type="PATRIC" id="fig|1582439.9.peg.1058"/>
<proteinExistence type="predicted"/>
<reference evidence="1 2" key="2">
    <citation type="journal article" date="2016" name="ISME J.">
        <title>Physiological and genomic characterization of two novel marine thaumarchaeal strains indicates niche differentiation.</title>
        <authorList>
            <person name="Bayer B."/>
            <person name="Vojvoda J."/>
            <person name="Offre P."/>
            <person name="Alves R.J."/>
            <person name="Elisabeth N.H."/>
            <person name="Garcia J.A."/>
            <person name="Volland J.M."/>
            <person name="Srivastava A."/>
            <person name="Schleper C."/>
            <person name="Herndl G.J."/>
        </authorList>
    </citation>
    <scope>NUCLEOTIDE SEQUENCE [LARGE SCALE GENOMIC DNA]</scope>
    <source>
        <strain evidence="1 2">D3C</strain>
    </source>
</reference>
<reference evidence="1 2" key="3">
    <citation type="journal article" date="2019" name="Int. J. Syst. Evol. Microbiol.">
        <title>Nitrosopumilus adriaticus sp. nov. and Nitrosopumilus piranensis sp. nov., two ammonia-oxidizing archaea from the Adriatic Sea and members of the class Nitrososphaeria.</title>
        <authorList>
            <person name="Bayer B."/>
            <person name="Vojvoda J."/>
            <person name="Reinthaler T."/>
            <person name="Reyes C."/>
            <person name="Pinto M."/>
            <person name="Herndl G.J."/>
        </authorList>
    </citation>
    <scope>NUCLEOTIDE SEQUENCE [LARGE SCALE GENOMIC DNA]</scope>
    <source>
        <strain evidence="1 2">D3C</strain>
    </source>
</reference>
<dbReference type="GeneID" id="41600183"/>
<organism evidence="1 2">
    <name type="scientific">Nitrosopumilus piranensis</name>
    <dbReference type="NCBI Taxonomy" id="1582439"/>
    <lineage>
        <taxon>Archaea</taxon>
        <taxon>Nitrososphaerota</taxon>
        <taxon>Nitrososphaeria</taxon>
        <taxon>Nitrosopumilales</taxon>
        <taxon>Nitrosopumilaceae</taxon>
        <taxon>Nitrosopumilus</taxon>
    </lineage>
</organism>
<evidence type="ECO:0000313" key="1">
    <source>
        <dbReference type="EMBL" id="AJM92239.1"/>
    </source>
</evidence>
<dbReference type="AlphaFoldDB" id="A0A0C5BVH7"/>
<dbReference type="RefSeq" id="WP_148703121.1">
    <property type="nucleotide sequence ID" value="NZ_CP010868.1"/>
</dbReference>
<accession>A0A0C5BVH7</accession>
<sequence length="66" mass="8065">MQTLEDYFESLTPNFERQSKTVIDAEHRFVIYIDENSGYSEQQIQEIFTDIAEIQEDWILYDWLLR</sequence>
<dbReference type="OrthoDB" id="381315at2157"/>
<dbReference type="EMBL" id="CP010868">
    <property type="protein sequence ID" value="AJM92239.1"/>
    <property type="molecule type" value="Genomic_DNA"/>
</dbReference>